<reference evidence="2 3" key="1">
    <citation type="submission" date="2020-08" db="EMBL/GenBank/DDBJ databases">
        <title>Sequencing the genomes of 1000 actinobacteria strains.</title>
        <authorList>
            <person name="Klenk H.-P."/>
        </authorList>
    </citation>
    <scope>NUCLEOTIDE SEQUENCE [LARGE SCALE GENOMIC DNA]</scope>
    <source>
        <strain evidence="2 3">DSM 46887</strain>
    </source>
</reference>
<name>A0A7W9IN57_9ACTN</name>
<comment type="caution">
    <text evidence="2">The sequence shown here is derived from an EMBL/GenBank/DDBJ whole genome shotgun (WGS) entry which is preliminary data.</text>
</comment>
<dbReference type="EMBL" id="JACHMP010000002">
    <property type="protein sequence ID" value="MBB5823804.1"/>
    <property type="molecule type" value="Genomic_DNA"/>
</dbReference>
<dbReference type="Proteomes" id="UP000540685">
    <property type="component" value="Unassembled WGS sequence"/>
</dbReference>
<keyword evidence="3" id="KW-1185">Reference proteome</keyword>
<feature type="compositionally biased region" description="Low complexity" evidence="1">
    <location>
        <begin position="87"/>
        <end position="101"/>
    </location>
</feature>
<protein>
    <submittedName>
        <fullName evidence="2">Uncharacterized protein</fullName>
    </submittedName>
</protein>
<gene>
    <name evidence="2" type="ORF">F4562_006953</name>
</gene>
<accession>A0A7W9IN57</accession>
<evidence type="ECO:0000313" key="3">
    <source>
        <dbReference type="Proteomes" id="UP000540685"/>
    </source>
</evidence>
<feature type="region of interest" description="Disordered" evidence="1">
    <location>
        <begin position="76"/>
        <end position="112"/>
    </location>
</feature>
<evidence type="ECO:0000313" key="2">
    <source>
        <dbReference type="EMBL" id="MBB5823804.1"/>
    </source>
</evidence>
<evidence type="ECO:0000256" key="1">
    <source>
        <dbReference type="SAM" id="MobiDB-lite"/>
    </source>
</evidence>
<dbReference type="RefSeq" id="WP_184538010.1">
    <property type="nucleotide sequence ID" value="NZ_JACHMP010000002.1"/>
</dbReference>
<organism evidence="2 3">
    <name type="scientific">Streptosporangium becharense</name>
    <dbReference type="NCBI Taxonomy" id="1816182"/>
    <lineage>
        <taxon>Bacteria</taxon>
        <taxon>Bacillati</taxon>
        <taxon>Actinomycetota</taxon>
        <taxon>Actinomycetes</taxon>
        <taxon>Streptosporangiales</taxon>
        <taxon>Streptosporangiaceae</taxon>
        <taxon>Streptosporangium</taxon>
    </lineage>
</organism>
<proteinExistence type="predicted"/>
<dbReference type="AlphaFoldDB" id="A0A7W9IN57"/>
<sequence>MSYIDEIYTSRLGWPTLGPIEQIGDHRRAAICFGNPVDRPDRRTIWCDSREELLALYNAVGHQLARWDDMDRQRVMAAHPSQPSPEPALAAAAPPEAADPLSRGPFEPVAQSQPVAAPELAVASAVPVPPSVTAIAEAGQRSVVRPYVYAVTPAAPAAEVVPDPHRPAAEQ</sequence>